<dbReference type="InterPro" id="IPR008271">
    <property type="entry name" value="Ser/Thr_kinase_AS"/>
</dbReference>
<evidence type="ECO:0000313" key="6">
    <source>
        <dbReference type="EMBL" id="TMW57075.1"/>
    </source>
</evidence>
<feature type="domain" description="Protein kinase" evidence="5">
    <location>
        <begin position="392"/>
        <end position="684"/>
    </location>
</feature>
<keyword evidence="2" id="KW-0067">ATP-binding</keyword>
<organism evidence="6 7">
    <name type="scientific">Pythium oligandrum</name>
    <name type="common">Mycoparasitic fungus</name>
    <dbReference type="NCBI Taxonomy" id="41045"/>
    <lineage>
        <taxon>Eukaryota</taxon>
        <taxon>Sar</taxon>
        <taxon>Stramenopiles</taxon>
        <taxon>Oomycota</taxon>
        <taxon>Peronosporomycetes</taxon>
        <taxon>Pythiales</taxon>
        <taxon>Pythiaceae</taxon>
        <taxon>Pythium</taxon>
    </lineage>
</organism>
<keyword evidence="1" id="KW-0547">Nucleotide-binding</keyword>
<dbReference type="Pfam" id="PF07714">
    <property type="entry name" value="PK_Tyr_Ser-Thr"/>
    <property type="match status" value="1"/>
</dbReference>
<feature type="transmembrane region" description="Helical" evidence="4">
    <location>
        <begin position="265"/>
        <end position="286"/>
    </location>
</feature>
<dbReference type="EMBL" id="SPLM01000144">
    <property type="protein sequence ID" value="TMW57075.1"/>
    <property type="molecule type" value="Genomic_DNA"/>
</dbReference>
<keyword evidence="7" id="KW-1185">Reference proteome</keyword>
<name>A0A8K1FBB0_PYTOL</name>
<dbReference type="PROSITE" id="PS00108">
    <property type="entry name" value="PROTEIN_KINASE_ST"/>
    <property type="match status" value="1"/>
</dbReference>
<dbReference type="InterPro" id="IPR001245">
    <property type="entry name" value="Ser-Thr/Tyr_kinase_cat_dom"/>
</dbReference>
<keyword evidence="4" id="KW-0472">Membrane</keyword>
<feature type="region of interest" description="Disordered" evidence="3">
    <location>
        <begin position="35"/>
        <end position="54"/>
    </location>
</feature>
<keyword evidence="4" id="KW-1133">Transmembrane helix</keyword>
<proteinExistence type="predicted"/>
<evidence type="ECO:0000256" key="4">
    <source>
        <dbReference type="SAM" id="Phobius"/>
    </source>
</evidence>
<evidence type="ECO:0000313" key="7">
    <source>
        <dbReference type="Proteomes" id="UP000794436"/>
    </source>
</evidence>
<dbReference type="GO" id="GO:0004674">
    <property type="term" value="F:protein serine/threonine kinase activity"/>
    <property type="evidence" value="ECO:0007669"/>
    <property type="project" value="TreeGrafter"/>
</dbReference>
<dbReference type="PANTHER" id="PTHR44329">
    <property type="entry name" value="SERINE/THREONINE-PROTEIN KINASE TNNI3K-RELATED"/>
    <property type="match status" value="1"/>
</dbReference>
<keyword evidence="4" id="KW-0812">Transmembrane</keyword>
<comment type="caution">
    <text evidence="6">The sequence shown here is derived from an EMBL/GenBank/DDBJ whole genome shotgun (WGS) entry which is preliminary data.</text>
</comment>
<dbReference type="PROSITE" id="PS50011">
    <property type="entry name" value="PROTEIN_KINASE_DOM"/>
    <property type="match status" value="1"/>
</dbReference>
<dbReference type="InterPro" id="IPR011009">
    <property type="entry name" value="Kinase-like_dom_sf"/>
</dbReference>
<dbReference type="SMART" id="SM00220">
    <property type="entry name" value="S_TKc"/>
    <property type="match status" value="1"/>
</dbReference>
<dbReference type="InterPro" id="IPR051681">
    <property type="entry name" value="Ser/Thr_Kinases-Pseudokinases"/>
</dbReference>
<dbReference type="OrthoDB" id="122279at2759"/>
<dbReference type="AlphaFoldDB" id="A0A8K1FBB0"/>
<sequence>MRAKLAAQVCSTCFSAFIGVQHLLQMTGYARPIKQEGTSSSQNSSTQGPAILASSSQQSAQLQLPVLTPLSSSASYIYSSQPHTSRDQVDFQADASPSILPTSRRRPRPASQEAPPATRVLRAACVAELTFSFTGMIGTAMVIHDQALRENFHVVFWTIAPQRAAQVASFCWMGTLALYIAMRQRASFDVAVAHAVIWLLAILYWVLVVIAAYTRSDVVEQAGTVFWMVFAGSNWLLVTTCWAVFMRRWTQQPSRQRGAFVVAKLLSYVVAFLVFVTPIVILHAVIGVDDKDQASLAHTVTSFLMALWPTANAIVYLTKPFLFERCFKDTRETAVDQDIVIPWHANDGCVGRTDRFATATTSSDQSERSFRRGGRAMTQMPLSMTRHELKGLEVGEKIGEGMAVVYKGKWRGADVAVKMKSLMIDPDEDLDEFQDACNREIEEEAAVMKNLCHPNIVLFMEAGFYKRSICIISEYCSRGSLRDVLQRARGDQALSWSTKVRLALGIAYGIQYLHNSNPPMIHRDLKSPNVLVDDSWHAKIADFGTLRFAEIVSSVKRSTEVHTRASPSKPDQSMVMTGLVGTTRWMAPEVIRGDKIYTSKVDIYSLGLILWELIEGKLPFETTRWNHEIEDYVLRDIRPVIQGELCPMRWRSLIMGCWQTDPAQRPTIQQVITTLQRIAREETLDTSAPRITDITSFYSSNLSERSNTSFLGTSMASLSSSLASSNASMMHQDHRSKASRVRGREQNLSLLSVGESEQFDEGDEDVMLEMNSYFGDEGNFLTDDAVILEARHSDLEADDNDQKELIAI</sequence>
<protein>
    <recommendedName>
        <fullName evidence="5">Protein kinase domain-containing protein</fullName>
    </recommendedName>
</protein>
<dbReference type="PANTHER" id="PTHR44329:SF298">
    <property type="entry name" value="MIXED LINEAGE KINASE DOMAIN-LIKE PROTEIN"/>
    <property type="match status" value="1"/>
</dbReference>
<dbReference type="InterPro" id="IPR000719">
    <property type="entry name" value="Prot_kinase_dom"/>
</dbReference>
<dbReference type="Gene3D" id="1.10.510.10">
    <property type="entry name" value="Transferase(Phosphotransferase) domain 1"/>
    <property type="match status" value="1"/>
</dbReference>
<dbReference type="CDD" id="cd13999">
    <property type="entry name" value="STKc_MAP3K-like"/>
    <property type="match status" value="1"/>
</dbReference>
<dbReference type="SUPFAM" id="SSF56112">
    <property type="entry name" value="Protein kinase-like (PK-like)"/>
    <property type="match status" value="1"/>
</dbReference>
<evidence type="ECO:0000259" key="5">
    <source>
        <dbReference type="PROSITE" id="PS50011"/>
    </source>
</evidence>
<dbReference type="Proteomes" id="UP000794436">
    <property type="component" value="Unassembled WGS sequence"/>
</dbReference>
<accession>A0A8K1FBB0</accession>
<feature type="transmembrane region" description="Helical" evidence="4">
    <location>
        <begin position="188"/>
        <end position="213"/>
    </location>
</feature>
<dbReference type="GO" id="GO:0005524">
    <property type="term" value="F:ATP binding"/>
    <property type="evidence" value="ECO:0007669"/>
    <property type="project" value="UniProtKB-KW"/>
</dbReference>
<feature type="compositionally biased region" description="Low complexity" evidence="3">
    <location>
        <begin position="37"/>
        <end position="54"/>
    </location>
</feature>
<evidence type="ECO:0000256" key="1">
    <source>
        <dbReference type="ARBA" id="ARBA00022741"/>
    </source>
</evidence>
<evidence type="ECO:0000256" key="3">
    <source>
        <dbReference type="SAM" id="MobiDB-lite"/>
    </source>
</evidence>
<feature type="transmembrane region" description="Helical" evidence="4">
    <location>
        <begin position="225"/>
        <end position="245"/>
    </location>
</feature>
<reference evidence="6" key="1">
    <citation type="submission" date="2019-03" db="EMBL/GenBank/DDBJ databases">
        <title>Long read genome sequence of the mycoparasitic Pythium oligandrum ATCC 38472 isolated from sugarbeet rhizosphere.</title>
        <authorList>
            <person name="Gaulin E."/>
        </authorList>
    </citation>
    <scope>NUCLEOTIDE SEQUENCE</scope>
    <source>
        <strain evidence="6">ATCC 38472_TT</strain>
    </source>
</reference>
<evidence type="ECO:0000256" key="2">
    <source>
        <dbReference type="ARBA" id="ARBA00022840"/>
    </source>
</evidence>
<gene>
    <name evidence="6" type="ORF">Poli38472_003000</name>
</gene>